<dbReference type="AlphaFoldDB" id="X1CW89"/>
<dbReference type="EMBL" id="BART01026726">
    <property type="protein sequence ID" value="GAH00350.1"/>
    <property type="molecule type" value="Genomic_DNA"/>
</dbReference>
<evidence type="ECO:0000256" key="1">
    <source>
        <dbReference type="SAM" id="Phobius"/>
    </source>
</evidence>
<feature type="transmembrane region" description="Helical" evidence="1">
    <location>
        <begin position="94"/>
        <end position="115"/>
    </location>
</feature>
<keyword evidence="1" id="KW-0472">Membrane</keyword>
<evidence type="ECO:0000313" key="2">
    <source>
        <dbReference type="EMBL" id="GAH00350.1"/>
    </source>
</evidence>
<feature type="transmembrane region" description="Helical" evidence="1">
    <location>
        <begin position="39"/>
        <end position="57"/>
    </location>
</feature>
<keyword evidence="1" id="KW-1133">Transmembrane helix</keyword>
<sequence length="121" mass="13507">MDDKVDETAIKLLIGAVSLVLLLITMGVLNFYSWVTTSLLSYVFSVFFVVPIALGIIQMRFPKEYIVLIIFGVGSLIVYAYFFDMTPQDIVADIIQTVAIITIFSALFSGIKTYVEKKIPP</sequence>
<keyword evidence="1" id="KW-0812">Transmembrane</keyword>
<feature type="transmembrane region" description="Helical" evidence="1">
    <location>
        <begin position="12"/>
        <end position="33"/>
    </location>
</feature>
<proteinExistence type="predicted"/>
<protein>
    <submittedName>
        <fullName evidence="2">Uncharacterized protein</fullName>
    </submittedName>
</protein>
<reference evidence="2" key="1">
    <citation type="journal article" date="2014" name="Front. Microbiol.">
        <title>High frequency of phylogenetically diverse reductive dehalogenase-homologous genes in deep subseafloor sedimentary metagenomes.</title>
        <authorList>
            <person name="Kawai M."/>
            <person name="Futagami T."/>
            <person name="Toyoda A."/>
            <person name="Takaki Y."/>
            <person name="Nishi S."/>
            <person name="Hori S."/>
            <person name="Arai W."/>
            <person name="Tsubouchi T."/>
            <person name="Morono Y."/>
            <person name="Uchiyama I."/>
            <person name="Ito T."/>
            <person name="Fujiyama A."/>
            <person name="Inagaki F."/>
            <person name="Takami H."/>
        </authorList>
    </citation>
    <scope>NUCLEOTIDE SEQUENCE</scope>
    <source>
        <strain evidence="2">Expedition CK06-06</strain>
    </source>
</reference>
<organism evidence="2">
    <name type="scientific">marine sediment metagenome</name>
    <dbReference type="NCBI Taxonomy" id="412755"/>
    <lineage>
        <taxon>unclassified sequences</taxon>
        <taxon>metagenomes</taxon>
        <taxon>ecological metagenomes</taxon>
    </lineage>
</organism>
<feature type="transmembrane region" description="Helical" evidence="1">
    <location>
        <begin position="64"/>
        <end position="82"/>
    </location>
</feature>
<gene>
    <name evidence="2" type="ORF">S01H4_47573</name>
</gene>
<name>X1CW89_9ZZZZ</name>
<comment type="caution">
    <text evidence="2">The sequence shown here is derived from an EMBL/GenBank/DDBJ whole genome shotgun (WGS) entry which is preliminary data.</text>
</comment>
<accession>X1CW89</accession>